<protein>
    <submittedName>
        <fullName evidence="3">Uncharacterized protein</fullName>
    </submittedName>
</protein>
<feature type="region of interest" description="Disordered" evidence="1">
    <location>
        <begin position="263"/>
        <end position="310"/>
    </location>
</feature>
<feature type="transmembrane region" description="Helical" evidence="2">
    <location>
        <begin position="157"/>
        <end position="182"/>
    </location>
</feature>
<feature type="compositionally biased region" description="Polar residues" evidence="1">
    <location>
        <begin position="263"/>
        <end position="301"/>
    </location>
</feature>
<keyword evidence="2" id="KW-1133">Transmembrane helix</keyword>
<feature type="transmembrane region" description="Helical" evidence="2">
    <location>
        <begin position="12"/>
        <end position="31"/>
    </location>
</feature>
<name>A0A3P3YHG2_PLABS</name>
<feature type="transmembrane region" description="Helical" evidence="2">
    <location>
        <begin position="194"/>
        <end position="211"/>
    </location>
</feature>
<sequence length="310" mass="33468">MSFEAHDAGNLLSALTFWFLLGYYSFICLRFKQYDHATNVRLAVLNIAAAVIYLLSAPLPFIPGGCDVFYNAVATLYLGSQILLFNNRVIFSFYQMNRTAQAVLKAVLLSILTVGSVTTTAYLALGTEMMGTMTTGEYACYLVRNGSAQSHSAASDLAVTASMIVIVAGMAVIFAYALIGFLQFKRVSARKESLTTLYLVLLSFGSSAINMCMNTMDQMNMLVGLSAVRKAQEVLDSVIALSLALVVHRKIAARAARVRSAATGETSLQRESGRQSITTANTVRPNHNPQAKYAVSSSEQQGAPAPARPE</sequence>
<dbReference type="Proteomes" id="UP000290189">
    <property type="component" value="Unassembled WGS sequence"/>
</dbReference>
<dbReference type="AlphaFoldDB" id="A0A3P3YHG2"/>
<gene>
    <name evidence="3" type="ORF">PLBR_LOCUS6769</name>
</gene>
<feature type="transmembrane region" description="Helical" evidence="2">
    <location>
        <begin position="68"/>
        <end position="85"/>
    </location>
</feature>
<feature type="transmembrane region" description="Helical" evidence="2">
    <location>
        <begin position="106"/>
        <end position="125"/>
    </location>
</feature>
<keyword evidence="3" id="KW-0496">Mitochondrion</keyword>
<keyword evidence="2" id="KW-0812">Transmembrane</keyword>
<feature type="transmembrane region" description="Helical" evidence="2">
    <location>
        <begin position="43"/>
        <end position="62"/>
    </location>
</feature>
<evidence type="ECO:0000313" key="3">
    <source>
        <dbReference type="EMBL" id="SPQ99554.1"/>
    </source>
</evidence>
<proteinExistence type="predicted"/>
<keyword evidence="2" id="KW-0472">Membrane</keyword>
<evidence type="ECO:0000256" key="1">
    <source>
        <dbReference type="SAM" id="MobiDB-lite"/>
    </source>
</evidence>
<accession>A0A3P3YHG2</accession>
<organism evidence="3 4">
    <name type="scientific">Plasmodiophora brassicae</name>
    <name type="common">Clubroot disease agent</name>
    <dbReference type="NCBI Taxonomy" id="37360"/>
    <lineage>
        <taxon>Eukaryota</taxon>
        <taxon>Sar</taxon>
        <taxon>Rhizaria</taxon>
        <taxon>Endomyxa</taxon>
        <taxon>Phytomyxea</taxon>
        <taxon>Plasmodiophorida</taxon>
        <taxon>Plasmodiophoridae</taxon>
        <taxon>Plasmodiophora</taxon>
    </lineage>
</organism>
<evidence type="ECO:0000256" key="2">
    <source>
        <dbReference type="SAM" id="Phobius"/>
    </source>
</evidence>
<geneLocation type="mitochondrion" evidence="3"/>
<evidence type="ECO:0000313" key="4">
    <source>
        <dbReference type="Proteomes" id="UP000290189"/>
    </source>
</evidence>
<dbReference type="EMBL" id="OVEO01000012">
    <property type="protein sequence ID" value="SPQ99554.1"/>
    <property type="molecule type" value="Genomic_DNA"/>
</dbReference>
<reference evidence="3 4" key="1">
    <citation type="submission" date="2018-03" db="EMBL/GenBank/DDBJ databases">
        <authorList>
            <person name="Fogelqvist J."/>
        </authorList>
    </citation>
    <scope>NUCLEOTIDE SEQUENCE [LARGE SCALE GENOMIC DNA]</scope>
</reference>